<organism evidence="4 5">
    <name type="scientific">Exophiala xenobiotica</name>
    <dbReference type="NCBI Taxonomy" id="348802"/>
    <lineage>
        <taxon>Eukaryota</taxon>
        <taxon>Fungi</taxon>
        <taxon>Dikarya</taxon>
        <taxon>Ascomycota</taxon>
        <taxon>Pezizomycotina</taxon>
        <taxon>Eurotiomycetes</taxon>
        <taxon>Chaetothyriomycetidae</taxon>
        <taxon>Chaetothyriales</taxon>
        <taxon>Herpotrichiellaceae</taxon>
        <taxon>Exophiala</taxon>
    </lineage>
</organism>
<dbReference type="STRING" id="348802.A0A0D2EC76"/>
<reference evidence="4 5" key="1">
    <citation type="submission" date="2015-01" db="EMBL/GenBank/DDBJ databases">
        <title>The Genome Sequence of Exophiala xenobiotica CBS118157.</title>
        <authorList>
            <consortium name="The Broad Institute Genomics Platform"/>
            <person name="Cuomo C."/>
            <person name="de Hoog S."/>
            <person name="Gorbushina A."/>
            <person name="Stielow B."/>
            <person name="Teixiera M."/>
            <person name="Abouelleil A."/>
            <person name="Chapman S.B."/>
            <person name="Priest M."/>
            <person name="Young S.K."/>
            <person name="Wortman J."/>
            <person name="Nusbaum C."/>
            <person name="Birren B."/>
        </authorList>
    </citation>
    <scope>NUCLEOTIDE SEQUENCE [LARGE SCALE GENOMIC DNA]</scope>
    <source>
        <strain evidence="4 5">CBS 118157</strain>
    </source>
</reference>
<dbReference type="RefSeq" id="XP_013313527.1">
    <property type="nucleotide sequence ID" value="XM_013458073.1"/>
</dbReference>
<keyword evidence="2" id="KW-0521">NADP</keyword>
<dbReference type="PANTHER" id="PTHR24320">
    <property type="entry name" value="RETINOL DEHYDROGENASE"/>
    <property type="match status" value="1"/>
</dbReference>
<evidence type="ECO:0000256" key="3">
    <source>
        <dbReference type="ARBA" id="ARBA00023002"/>
    </source>
</evidence>
<gene>
    <name evidence="4" type="ORF">PV05_08550</name>
</gene>
<dbReference type="AlphaFoldDB" id="A0A0D2EC76"/>
<dbReference type="GeneID" id="25330458"/>
<proteinExistence type="inferred from homology"/>
<evidence type="ECO:0000256" key="1">
    <source>
        <dbReference type="ARBA" id="ARBA00006484"/>
    </source>
</evidence>
<dbReference type="Proteomes" id="UP000054342">
    <property type="component" value="Unassembled WGS sequence"/>
</dbReference>
<dbReference type="OrthoDB" id="541052at2759"/>
<dbReference type="SUPFAM" id="SSF51735">
    <property type="entry name" value="NAD(P)-binding Rossmann-fold domains"/>
    <property type="match status" value="1"/>
</dbReference>
<keyword evidence="5" id="KW-1185">Reference proteome</keyword>
<dbReference type="Pfam" id="PF00106">
    <property type="entry name" value="adh_short"/>
    <property type="match status" value="1"/>
</dbReference>
<accession>A0A0D2EC76</accession>
<dbReference type="InterPro" id="IPR002347">
    <property type="entry name" value="SDR_fam"/>
</dbReference>
<name>A0A0D2EC76_9EURO</name>
<dbReference type="GO" id="GO:0016491">
    <property type="term" value="F:oxidoreductase activity"/>
    <property type="evidence" value="ECO:0007669"/>
    <property type="project" value="UniProtKB-KW"/>
</dbReference>
<dbReference type="EMBL" id="KN847321">
    <property type="protein sequence ID" value="KIW52943.1"/>
    <property type="molecule type" value="Genomic_DNA"/>
</dbReference>
<sequence>MVEFGFETTGDDVVAAFPGTLKGKRILITGPSWGSIGSETAITLAKGPPAMIVLLGRDIEKIQPVIDKVQEIDPGVVTKFVPVHLDSLRSVRHSAQQILDDDSIPKIDTLINNAGIMACPYSKTEDGIERHSWLPVQSARVINVSSYGNVLSDVLEDPNFNEGEEYNSFISYGQSKTANVLMAVGLNSRLQGKGLKAFALDPGSVPSNLRRFMTPDTIKEGMEVISKSAAVMPQRKTQQQGCAITIRAVIDPDLTVDGSIFLSDTQVTSDPKVVASYSLDVSNTDRVWRMSEQLVGQRFEF</sequence>
<comment type="similarity">
    <text evidence="1">Belongs to the short-chain dehydrogenases/reductases (SDR) family.</text>
</comment>
<evidence type="ECO:0000256" key="2">
    <source>
        <dbReference type="ARBA" id="ARBA00022857"/>
    </source>
</evidence>
<evidence type="ECO:0000313" key="5">
    <source>
        <dbReference type="Proteomes" id="UP000054342"/>
    </source>
</evidence>
<dbReference type="PANTHER" id="PTHR24320:SF283">
    <property type="entry name" value="RETINOL DEHYDROGENASE 11"/>
    <property type="match status" value="1"/>
</dbReference>
<dbReference type="InterPro" id="IPR036291">
    <property type="entry name" value="NAD(P)-bd_dom_sf"/>
</dbReference>
<dbReference type="HOGENOM" id="CLU_010194_44_0_1"/>
<protein>
    <submittedName>
        <fullName evidence="4">Uncharacterized protein</fullName>
    </submittedName>
</protein>
<keyword evidence="3" id="KW-0560">Oxidoreductase</keyword>
<evidence type="ECO:0000313" key="4">
    <source>
        <dbReference type="EMBL" id="KIW52943.1"/>
    </source>
</evidence>
<dbReference type="Gene3D" id="3.40.50.720">
    <property type="entry name" value="NAD(P)-binding Rossmann-like Domain"/>
    <property type="match status" value="1"/>
</dbReference>